<name>A0A8T3A9B0_DENNO</name>
<reference evidence="2" key="1">
    <citation type="journal article" date="2022" name="Front. Genet.">
        <title>Chromosome-Scale Assembly of the Dendrobium nobile Genome Provides Insights Into the Molecular Mechanism of the Biosynthesis of the Medicinal Active Ingredient of Dendrobium.</title>
        <authorList>
            <person name="Xu Q."/>
            <person name="Niu S.-C."/>
            <person name="Li K.-L."/>
            <person name="Zheng P.-J."/>
            <person name="Zhang X.-J."/>
            <person name="Jia Y."/>
            <person name="Liu Y."/>
            <person name="Niu Y.-X."/>
            <person name="Yu L.-H."/>
            <person name="Chen D.-F."/>
            <person name="Zhang G.-Q."/>
        </authorList>
    </citation>
    <scope>NUCLEOTIDE SEQUENCE</scope>
    <source>
        <tissue evidence="2">Leaf</tissue>
    </source>
</reference>
<gene>
    <name evidence="2" type="ORF">KFK09_026994</name>
</gene>
<dbReference type="PANTHER" id="PTHR47481">
    <property type="match status" value="1"/>
</dbReference>
<evidence type="ECO:0008006" key="4">
    <source>
        <dbReference type="Google" id="ProtNLM"/>
    </source>
</evidence>
<comment type="caution">
    <text evidence="2">The sequence shown here is derived from an EMBL/GenBank/DDBJ whole genome shotgun (WGS) entry which is preliminary data.</text>
</comment>
<feature type="region of interest" description="Disordered" evidence="1">
    <location>
        <begin position="269"/>
        <end position="291"/>
    </location>
</feature>
<accession>A0A8T3A9B0</accession>
<dbReference type="EMBL" id="JAGYWB010000018">
    <property type="protein sequence ID" value="KAI0492718.1"/>
    <property type="molecule type" value="Genomic_DNA"/>
</dbReference>
<keyword evidence="3" id="KW-1185">Reference proteome</keyword>
<evidence type="ECO:0000313" key="3">
    <source>
        <dbReference type="Proteomes" id="UP000829196"/>
    </source>
</evidence>
<dbReference type="OrthoDB" id="1285872at2759"/>
<organism evidence="2 3">
    <name type="scientific">Dendrobium nobile</name>
    <name type="common">Orchid</name>
    <dbReference type="NCBI Taxonomy" id="94219"/>
    <lineage>
        <taxon>Eukaryota</taxon>
        <taxon>Viridiplantae</taxon>
        <taxon>Streptophyta</taxon>
        <taxon>Embryophyta</taxon>
        <taxon>Tracheophyta</taxon>
        <taxon>Spermatophyta</taxon>
        <taxon>Magnoliopsida</taxon>
        <taxon>Liliopsida</taxon>
        <taxon>Asparagales</taxon>
        <taxon>Orchidaceae</taxon>
        <taxon>Epidendroideae</taxon>
        <taxon>Malaxideae</taxon>
        <taxon>Dendrobiinae</taxon>
        <taxon>Dendrobium</taxon>
    </lineage>
</organism>
<evidence type="ECO:0000256" key="1">
    <source>
        <dbReference type="SAM" id="MobiDB-lite"/>
    </source>
</evidence>
<sequence>MFHSRSSTWYQSTIASRQLFDLMADERSADSRRTSSGILNQEIEFTIPPHLKFLIANIKNLVPTQLTADNYAIWRLQLFQHFSANGFEDHLTGLALCPSQSESDAYARWKLTDRNLVSALLSTISSSILPYILSLTMASEVWFTLECRLQPTNRSRVIQLKNELHQIQMKDRTMQQYLDQIKKIVDSIATAGSTVDTEDIILYILNGLPTAYNPFKTAIRTSLQPINLDDLYSLLCSEEINIKHQHLQEIQHVETTAFLSNRSSNYRGKSNMFRGRGAQSRPQTSNETQNSARTVYARPICQICGKTGHSALNCWHRCNLNYAPPSNPRALTVQQHHSSTNDWILDSSASSHLTSDVANINHPTTYNDFDLYQSQMEVLFQFNTRDKEFFLYPSRIVSSISITFYTSPPSRIICFLFQN</sequence>
<feature type="compositionally biased region" description="Polar residues" evidence="1">
    <location>
        <begin position="280"/>
        <end position="291"/>
    </location>
</feature>
<dbReference type="Pfam" id="PF14223">
    <property type="entry name" value="Retrotran_gag_2"/>
    <property type="match status" value="1"/>
</dbReference>
<proteinExistence type="predicted"/>
<dbReference type="AlphaFoldDB" id="A0A8T3A9B0"/>
<dbReference type="Proteomes" id="UP000829196">
    <property type="component" value="Unassembled WGS sequence"/>
</dbReference>
<protein>
    <recommendedName>
        <fullName evidence="4">Retrovirus-related Pol polyprotein from transposon TNT 1-94</fullName>
    </recommendedName>
</protein>
<dbReference type="PANTHER" id="PTHR47481:SF31">
    <property type="entry name" value="OS01G0873500 PROTEIN"/>
    <property type="match status" value="1"/>
</dbReference>
<evidence type="ECO:0000313" key="2">
    <source>
        <dbReference type="EMBL" id="KAI0492718.1"/>
    </source>
</evidence>